<sequence length="275" mass="29644">MTRRSILITGCSSGIGRDAALRLHAEGWQVFAAVRQPGDVAALSAAGLTALHLDYADTASIDAALAEVAAHGDGRLDALFNNGAYAIPAPLEDVPTDALRALFEANFFGWHHLTRAALPLLRESGGRIVQCSSVLGFIPAKWRGAYVASKYAVEGYTDVLRLELADTPVKVILIQPGPIATAFRANAIAQFEKWIDWEASARAQQYRDSLLDLLYKGGGGGRFELPAGAVTDALLRALTDERPRARYRVTVPTHAMALARRVLPTRALDWLCAKA</sequence>
<name>A0A2V2LSM2_9RHOB</name>
<dbReference type="SMART" id="SM00822">
    <property type="entry name" value="PKS_KR"/>
    <property type="match status" value="1"/>
</dbReference>
<dbReference type="InterPro" id="IPR020904">
    <property type="entry name" value="Sc_DH/Rdtase_CS"/>
</dbReference>
<comment type="caution">
    <text evidence="5">The sequence shown here is derived from an EMBL/GenBank/DDBJ whole genome shotgun (WGS) entry which is preliminary data.</text>
</comment>
<dbReference type="PRINTS" id="PR00080">
    <property type="entry name" value="SDRFAMILY"/>
</dbReference>
<proteinExistence type="inferred from homology"/>
<dbReference type="PROSITE" id="PS00061">
    <property type="entry name" value="ADH_SHORT"/>
    <property type="match status" value="1"/>
</dbReference>
<dbReference type="PRINTS" id="PR00081">
    <property type="entry name" value="GDHRDH"/>
</dbReference>
<evidence type="ECO:0000259" key="4">
    <source>
        <dbReference type="SMART" id="SM00822"/>
    </source>
</evidence>
<gene>
    <name evidence="5" type="ORF">DKT77_01790</name>
</gene>
<evidence type="ECO:0000313" key="6">
    <source>
        <dbReference type="Proteomes" id="UP000245680"/>
    </source>
</evidence>
<dbReference type="InterPro" id="IPR036291">
    <property type="entry name" value="NAD(P)-bd_dom_sf"/>
</dbReference>
<keyword evidence="6" id="KW-1185">Reference proteome</keyword>
<dbReference type="PANTHER" id="PTHR44169:SF6">
    <property type="entry name" value="NADPH-DEPENDENT 1-ACYLDIHYDROXYACETONE PHOSPHATE REDUCTASE"/>
    <property type="match status" value="1"/>
</dbReference>
<accession>A0A2V2LSM2</accession>
<dbReference type="GO" id="GO:0016491">
    <property type="term" value="F:oxidoreductase activity"/>
    <property type="evidence" value="ECO:0007669"/>
    <property type="project" value="UniProtKB-KW"/>
</dbReference>
<dbReference type="AlphaFoldDB" id="A0A2V2LSM2"/>
<evidence type="ECO:0000256" key="3">
    <source>
        <dbReference type="RuleBase" id="RU000363"/>
    </source>
</evidence>
<dbReference type="Gene3D" id="3.40.50.720">
    <property type="entry name" value="NAD(P)-binding Rossmann-like Domain"/>
    <property type="match status" value="1"/>
</dbReference>
<evidence type="ECO:0000256" key="2">
    <source>
        <dbReference type="ARBA" id="ARBA00023002"/>
    </source>
</evidence>
<dbReference type="Proteomes" id="UP000245680">
    <property type="component" value="Unassembled WGS sequence"/>
</dbReference>
<dbReference type="EMBL" id="QGKU01000004">
    <property type="protein sequence ID" value="PWR04433.1"/>
    <property type="molecule type" value="Genomic_DNA"/>
</dbReference>
<feature type="domain" description="Ketoreductase" evidence="4">
    <location>
        <begin position="4"/>
        <end position="182"/>
    </location>
</feature>
<comment type="similarity">
    <text evidence="1 3">Belongs to the short-chain dehydrogenases/reductases (SDR) family.</text>
</comment>
<dbReference type="OrthoDB" id="9793825at2"/>
<organism evidence="5 6">
    <name type="scientific">Meridianimarinicoccus roseus</name>
    <dbReference type="NCBI Taxonomy" id="2072018"/>
    <lineage>
        <taxon>Bacteria</taxon>
        <taxon>Pseudomonadati</taxon>
        <taxon>Pseudomonadota</taxon>
        <taxon>Alphaproteobacteria</taxon>
        <taxon>Rhodobacterales</taxon>
        <taxon>Paracoccaceae</taxon>
        <taxon>Meridianimarinicoccus</taxon>
    </lineage>
</organism>
<dbReference type="Pfam" id="PF00106">
    <property type="entry name" value="adh_short"/>
    <property type="match status" value="1"/>
</dbReference>
<evidence type="ECO:0000313" key="5">
    <source>
        <dbReference type="EMBL" id="PWR04433.1"/>
    </source>
</evidence>
<dbReference type="InterPro" id="IPR002347">
    <property type="entry name" value="SDR_fam"/>
</dbReference>
<dbReference type="CDD" id="cd05374">
    <property type="entry name" value="17beta-HSD-like_SDR_c"/>
    <property type="match status" value="1"/>
</dbReference>
<reference evidence="5 6" key="1">
    <citation type="submission" date="2018-05" db="EMBL/GenBank/DDBJ databases">
        <title>Rhodobacteraceae gen. nov., sp. nov. isolated from sea water.</title>
        <authorList>
            <person name="Ren Y."/>
        </authorList>
    </citation>
    <scope>NUCLEOTIDE SEQUENCE [LARGE SCALE GENOMIC DNA]</scope>
    <source>
        <strain evidence="5 6">TG-679</strain>
    </source>
</reference>
<evidence type="ECO:0000256" key="1">
    <source>
        <dbReference type="ARBA" id="ARBA00006484"/>
    </source>
</evidence>
<protein>
    <submittedName>
        <fullName evidence="5">Short-chain dehydrogenase</fullName>
    </submittedName>
</protein>
<dbReference type="InterPro" id="IPR057326">
    <property type="entry name" value="KR_dom"/>
</dbReference>
<dbReference type="SUPFAM" id="SSF51735">
    <property type="entry name" value="NAD(P)-binding Rossmann-fold domains"/>
    <property type="match status" value="1"/>
</dbReference>
<keyword evidence="2" id="KW-0560">Oxidoreductase</keyword>
<dbReference type="PANTHER" id="PTHR44169">
    <property type="entry name" value="NADPH-DEPENDENT 1-ACYLDIHYDROXYACETONE PHOSPHATE REDUCTASE"/>
    <property type="match status" value="1"/>
</dbReference>
<dbReference type="RefSeq" id="WP_109810028.1">
    <property type="nucleotide sequence ID" value="NZ_QGKU01000004.1"/>
</dbReference>